<feature type="coiled-coil region" evidence="1">
    <location>
        <begin position="74"/>
        <end position="122"/>
    </location>
</feature>
<organism evidence="2 3">
    <name type="scientific">Molorchus minor</name>
    <dbReference type="NCBI Taxonomy" id="1323400"/>
    <lineage>
        <taxon>Eukaryota</taxon>
        <taxon>Metazoa</taxon>
        <taxon>Ecdysozoa</taxon>
        <taxon>Arthropoda</taxon>
        <taxon>Hexapoda</taxon>
        <taxon>Insecta</taxon>
        <taxon>Pterygota</taxon>
        <taxon>Neoptera</taxon>
        <taxon>Endopterygota</taxon>
        <taxon>Coleoptera</taxon>
        <taxon>Polyphaga</taxon>
        <taxon>Cucujiformia</taxon>
        <taxon>Chrysomeloidea</taxon>
        <taxon>Cerambycidae</taxon>
        <taxon>Lamiinae</taxon>
        <taxon>Monochamini</taxon>
        <taxon>Molorchus</taxon>
    </lineage>
</organism>
<reference evidence="2" key="1">
    <citation type="journal article" date="2023" name="Insect Mol. Biol.">
        <title>Genome sequencing provides insights into the evolution of gene families encoding plant cell wall-degrading enzymes in longhorned beetles.</title>
        <authorList>
            <person name="Shin N.R."/>
            <person name="Okamura Y."/>
            <person name="Kirsch R."/>
            <person name="Pauchet Y."/>
        </authorList>
    </citation>
    <scope>NUCLEOTIDE SEQUENCE</scope>
    <source>
        <strain evidence="2">MMC_N1</strain>
    </source>
</reference>
<accession>A0ABQ9IZC3</accession>
<keyword evidence="1" id="KW-0175">Coiled coil</keyword>
<dbReference type="Proteomes" id="UP001162164">
    <property type="component" value="Unassembled WGS sequence"/>
</dbReference>
<protein>
    <submittedName>
        <fullName evidence="2">Uncharacterized protein</fullName>
    </submittedName>
</protein>
<evidence type="ECO:0000313" key="3">
    <source>
        <dbReference type="Proteomes" id="UP001162164"/>
    </source>
</evidence>
<gene>
    <name evidence="2" type="ORF">NQ317_004633</name>
</gene>
<dbReference type="EMBL" id="JAPWTJ010001816">
    <property type="protein sequence ID" value="KAJ8969361.1"/>
    <property type="molecule type" value="Genomic_DNA"/>
</dbReference>
<comment type="caution">
    <text evidence="2">The sequence shown here is derived from an EMBL/GenBank/DDBJ whole genome shotgun (WGS) entry which is preliminary data.</text>
</comment>
<keyword evidence="3" id="KW-1185">Reference proteome</keyword>
<proteinExistence type="predicted"/>
<name>A0ABQ9IZC3_9CUCU</name>
<evidence type="ECO:0000256" key="1">
    <source>
        <dbReference type="SAM" id="Coils"/>
    </source>
</evidence>
<sequence length="139" mass="15707">MEQLAKGTPGAIEKLLSTVKMKVDSKASGDSELNEKVYYLEDASNISSKDGVVPIKLKNGTKTVERKMVPTEIFDKMENDIIEKEETISFLNSKIQHLENLLAVKDERIKDLTQQLQTVVNETTSNVQSPKSRFFNKIF</sequence>
<evidence type="ECO:0000313" key="2">
    <source>
        <dbReference type="EMBL" id="KAJ8969361.1"/>
    </source>
</evidence>